<dbReference type="SUPFAM" id="SSF53597">
    <property type="entry name" value="Dihydrofolate reductase-like"/>
    <property type="match status" value="1"/>
</dbReference>
<proteinExistence type="predicted"/>
<protein>
    <submittedName>
        <fullName evidence="1">Pyrimidine reductase, riboflavin biosynthesis</fullName>
    </submittedName>
</protein>
<dbReference type="RefSeq" id="WP_101641479.1">
    <property type="nucleotide sequence ID" value="NZ_FXZE01000001.1"/>
</dbReference>
<gene>
    <name evidence="1" type="ORF">BANT10_00117</name>
</gene>
<name>A0A2H1HN54_9MICO</name>
<organism evidence="1 2">
    <name type="scientific">Brevibacterium antiquum</name>
    <dbReference type="NCBI Taxonomy" id="234835"/>
    <lineage>
        <taxon>Bacteria</taxon>
        <taxon>Bacillati</taxon>
        <taxon>Actinomycetota</taxon>
        <taxon>Actinomycetes</taxon>
        <taxon>Micrococcales</taxon>
        <taxon>Brevibacteriaceae</taxon>
        <taxon>Brevibacterium</taxon>
    </lineage>
</organism>
<dbReference type="Gene3D" id="3.40.430.10">
    <property type="entry name" value="Dihydrofolate Reductase, subunit A"/>
    <property type="match status" value="2"/>
</dbReference>
<dbReference type="EMBL" id="FXZE01000001">
    <property type="protein sequence ID" value="SMX64345.1"/>
    <property type="molecule type" value="Genomic_DNA"/>
</dbReference>
<dbReference type="Proteomes" id="UP000234342">
    <property type="component" value="Unassembled WGS sequence"/>
</dbReference>
<evidence type="ECO:0000313" key="1">
    <source>
        <dbReference type="EMBL" id="SMX64345.1"/>
    </source>
</evidence>
<dbReference type="InterPro" id="IPR024072">
    <property type="entry name" value="DHFR-like_dom_sf"/>
</dbReference>
<keyword evidence="2" id="KW-1185">Reference proteome</keyword>
<reference evidence="2" key="1">
    <citation type="submission" date="2017-03" db="EMBL/GenBank/DDBJ databases">
        <authorList>
            <person name="Monnet C."/>
        </authorList>
    </citation>
    <scope>NUCLEOTIDE SEQUENCE [LARGE SCALE GENOMIC DNA]</scope>
    <source>
        <strain evidence="2">P10</strain>
    </source>
</reference>
<accession>A0A2H1HN54</accession>
<sequence length="182" mass="19950">MRELIISLVQTINGSYAQDGWSTGVSTKADFSYFTSLRKQAGAIIIDRRTALNPALPVINAPGKALEHTPVHVLTESDPAELSRQLSKAGLDYRAQHFTPDTAAQVLDDLESTNETLVCESGPNLAYRLLDAVPGAELHLSLSPLYSRNTGSHFSQLEATLNLRLIDVRTVDDQIFIRYAKA</sequence>
<dbReference type="AlphaFoldDB" id="A0A2H1HN54"/>
<evidence type="ECO:0000313" key="2">
    <source>
        <dbReference type="Proteomes" id="UP000234342"/>
    </source>
</evidence>